<dbReference type="GO" id="GO:0016705">
    <property type="term" value="F:oxidoreductase activity, acting on paired donors, with incorporation or reduction of molecular oxygen"/>
    <property type="evidence" value="ECO:0007669"/>
    <property type="project" value="InterPro"/>
</dbReference>
<dbReference type="GO" id="GO:0004497">
    <property type="term" value="F:monooxygenase activity"/>
    <property type="evidence" value="ECO:0007669"/>
    <property type="project" value="UniProtKB-KW"/>
</dbReference>
<keyword evidence="8" id="KW-1185">Reference proteome</keyword>
<dbReference type="Gene3D" id="1.10.630.10">
    <property type="entry name" value="Cytochrome P450"/>
    <property type="match status" value="1"/>
</dbReference>
<evidence type="ECO:0000256" key="6">
    <source>
        <dbReference type="ARBA" id="ARBA00023033"/>
    </source>
</evidence>
<dbReference type="GO" id="GO:0020037">
    <property type="term" value="F:heme binding"/>
    <property type="evidence" value="ECO:0007669"/>
    <property type="project" value="InterPro"/>
</dbReference>
<dbReference type="InterPro" id="IPR036396">
    <property type="entry name" value="Cyt_P450_sf"/>
</dbReference>
<dbReference type="Pfam" id="PF00067">
    <property type="entry name" value="p450"/>
    <property type="match status" value="1"/>
</dbReference>
<sequence>MIVVSTTGERSYFIGSYYNTLSPIKALYPDALIENSDRFIKGMNQLMVGSALCVNKVIKKRRQEIEAMQTKDLKNDMLTSLIIANTEYDVNYKKNVGEELYLPMIDIEIRANILEAFAARTDTTANLFSYITYYLCYYPEVKQKMLAKINSIFLQNSSFQLVHSDLSKLKYCEAIIKEVEQMIPVTNLLERYPIEPIKVGGYEWSANMMFQF</sequence>
<keyword evidence="5" id="KW-0408">Iron</keyword>
<dbReference type="PANTHER" id="PTHR24291">
    <property type="entry name" value="CYTOCHROME P450 FAMILY 4"/>
    <property type="match status" value="1"/>
</dbReference>
<keyword evidence="3" id="KW-0479">Metal-binding</keyword>
<evidence type="ECO:0000256" key="1">
    <source>
        <dbReference type="ARBA" id="ARBA00010617"/>
    </source>
</evidence>
<evidence type="ECO:0000313" key="8">
    <source>
        <dbReference type="Proteomes" id="UP000439903"/>
    </source>
</evidence>
<comment type="caution">
    <text evidence="7">The sequence shown here is derived from an EMBL/GenBank/DDBJ whole genome shotgun (WGS) entry which is preliminary data.</text>
</comment>
<dbReference type="InterPro" id="IPR001128">
    <property type="entry name" value="Cyt_P450"/>
</dbReference>
<evidence type="ECO:0000313" key="7">
    <source>
        <dbReference type="EMBL" id="KAF0540336.1"/>
    </source>
</evidence>
<dbReference type="OrthoDB" id="2789670at2759"/>
<dbReference type="GO" id="GO:0005506">
    <property type="term" value="F:iron ion binding"/>
    <property type="evidence" value="ECO:0007669"/>
    <property type="project" value="InterPro"/>
</dbReference>
<comment type="similarity">
    <text evidence="1">Belongs to the cytochrome P450 family.</text>
</comment>
<name>A0A8H4AWU7_GIGMA</name>
<proteinExistence type="inferred from homology"/>
<reference evidence="7 8" key="1">
    <citation type="journal article" date="2019" name="Environ. Microbiol.">
        <title>At the nexus of three kingdoms: the genome of the mycorrhizal fungus Gigaspora margarita provides insights into plant, endobacterial and fungal interactions.</title>
        <authorList>
            <person name="Venice F."/>
            <person name="Ghignone S."/>
            <person name="Salvioli di Fossalunga A."/>
            <person name="Amselem J."/>
            <person name="Novero M."/>
            <person name="Xianan X."/>
            <person name="Sedzielewska Toro K."/>
            <person name="Morin E."/>
            <person name="Lipzen A."/>
            <person name="Grigoriev I.V."/>
            <person name="Henrissat B."/>
            <person name="Martin F.M."/>
            <person name="Bonfante P."/>
        </authorList>
    </citation>
    <scope>NUCLEOTIDE SEQUENCE [LARGE SCALE GENOMIC DNA]</scope>
    <source>
        <strain evidence="7 8">BEG34</strain>
    </source>
</reference>
<dbReference type="SUPFAM" id="SSF48264">
    <property type="entry name" value="Cytochrome P450"/>
    <property type="match status" value="1"/>
</dbReference>
<keyword evidence="6" id="KW-0503">Monooxygenase</keyword>
<protein>
    <submittedName>
        <fullName evidence="7">Cytochrome P450</fullName>
    </submittedName>
</protein>
<evidence type="ECO:0000256" key="3">
    <source>
        <dbReference type="ARBA" id="ARBA00022723"/>
    </source>
</evidence>
<accession>A0A8H4AWU7</accession>
<evidence type="ECO:0000256" key="4">
    <source>
        <dbReference type="ARBA" id="ARBA00023002"/>
    </source>
</evidence>
<dbReference type="Proteomes" id="UP000439903">
    <property type="component" value="Unassembled WGS sequence"/>
</dbReference>
<organism evidence="7 8">
    <name type="scientific">Gigaspora margarita</name>
    <dbReference type="NCBI Taxonomy" id="4874"/>
    <lineage>
        <taxon>Eukaryota</taxon>
        <taxon>Fungi</taxon>
        <taxon>Fungi incertae sedis</taxon>
        <taxon>Mucoromycota</taxon>
        <taxon>Glomeromycotina</taxon>
        <taxon>Glomeromycetes</taxon>
        <taxon>Diversisporales</taxon>
        <taxon>Gigasporaceae</taxon>
        <taxon>Gigaspora</taxon>
    </lineage>
</organism>
<evidence type="ECO:0000256" key="5">
    <source>
        <dbReference type="ARBA" id="ARBA00023004"/>
    </source>
</evidence>
<evidence type="ECO:0000256" key="2">
    <source>
        <dbReference type="ARBA" id="ARBA00022617"/>
    </source>
</evidence>
<dbReference type="EMBL" id="WTPW01000164">
    <property type="protein sequence ID" value="KAF0540336.1"/>
    <property type="molecule type" value="Genomic_DNA"/>
</dbReference>
<keyword evidence="4" id="KW-0560">Oxidoreductase</keyword>
<keyword evidence="2" id="KW-0349">Heme</keyword>
<dbReference type="AlphaFoldDB" id="A0A8H4AWU7"/>
<dbReference type="InterPro" id="IPR050196">
    <property type="entry name" value="Cytochrome_P450_Monoox"/>
</dbReference>
<dbReference type="PANTHER" id="PTHR24291:SF50">
    <property type="entry name" value="BIFUNCTIONAL ALBAFLAVENONE MONOOXYGENASE_TERPENE SYNTHASE"/>
    <property type="match status" value="1"/>
</dbReference>
<gene>
    <name evidence="7" type="ORF">F8M41_006422</name>
</gene>